<dbReference type="Gene3D" id="3.40.50.620">
    <property type="entry name" value="HUPs"/>
    <property type="match status" value="1"/>
</dbReference>
<name>A0A158INA3_9BURK</name>
<dbReference type="SUPFAM" id="SSF52402">
    <property type="entry name" value="Adenine nucleotide alpha hydrolases-like"/>
    <property type="match status" value="1"/>
</dbReference>
<proteinExistence type="inferred from homology"/>
<dbReference type="RefSeq" id="WP_087669775.1">
    <property type="nucleotide sequence ID" value="NZ_FCNW02000037.1"/>
</dbReference>
<gene>
    <name evidence="3" type="ORF">AWB65_05084</name>
</gene>
<sequence>MYSRILVPIDGSAIASHALDEALKIARAHGSEVQPLFVIDNPPIVGDASAAFYVDIRSAFVKEGAAVAAEANACLKQAGVPGAPRVVEVELTGDDIAHRILKSAEEYHADLVVLGTHGRRGWRRLVLGSVAEHFLRLARCPVLLVPARTAETRAGDTQDESDAQKEPS</sequence>
<dbReference type="PANTHER" id="PTHR46268">
    <property type="entry name" value="STRESS RESPONSE PROTEIN NHAX"/>
    <property type="match status" value="1"/>
</dbReference>
<dbReference type="PRINTS" id="PR01438">
    <property type="entry name" value="UNVRSLSTRESS"/>
</dbReference>
<dbReference type="PANTHER" id="PTHR46268:SF15">
    <property type="entry name" value="UNIVERSAL STRESS PROTEIN HP_0031"/>
    <property type="match status" value="1"/>
</dbReference>
<evidence type="ECO:0000256" key="1">
    <source>
        <dbReference type="ARBA" id="ARBA00008791"/>
    </source>
</evidence>
<organism evidence="3 4">
    <name type="scientific">Caballeronia humi</name>
    <dbReference type="NCBI Taxonomy" id="326474"/>
    <lineage>
        <taxon>Bacteria</taxon>
        <taxon>Pseudomonadati</taxon>
        <taxon>Pseudomonadota</taxon>
        <taxon>Betaproteobacteria</taxon>
        <taxon>Burkholderiales</taxon>
        <taxon>Burkholderiaceae</taxon>
        <taxon>Caballeronia</taxon>
    </lineage>
</organism>
<dbReference type="OrthoDB" id="8547832at2"/>
<keyword evidence="4" id="KW-1185">Reference proteome</keyword>
<comment type="caution">
    <text evidence="3">The sequence shown here is derived from an EMBL/GenBank/DDBJ whole genome shotgun (WGS) entry which is preliminary data.</text>
</comment>
<dbReference type="InterPro" id="IPR006016">
    <property type="entry name" value="UspA"/>
</dbReference>
<accession>A0A158INA3</accession>
<dbReference type="InterPro" id="IPR014729">
    <property type="entry name" value="Rossmann-like_a/b/a_fold"/>
</dbReference>
<dbReference type="EMBL" id="FCNW02000037">
    <property type="protein sequence ID" value="SAL57709.1"/>
    <property type="molecule type" value="Genomic_DNA"/>
</dbReference>
<dbReference type="Pfam" id="PF00582">
    <property type="entry name" value="Usp"/>
    <property type="match status" value="1"/>
</dbReference>
<evidence type="ECO:0000259" key="2">
    <source>
        <dbReference type="Pfam" id="PF00582"/>
    </source>
</evidence>
<comment type="similarity">
    <text evidence="1">Belongs to the universal stress protein A family.</text>
</comment>
<evidence type="ECO:0000313" key="3">
    <source>
        <dbReference type="EMBL" id="SAL57709.1"/>
    </source>
</evidence>
<protein>
    <submittedName>
        <fullName evidence="3">UspA domain-containing protein</fullName>
    </submittedName>
</protein>
<feature type="domain" description="UspA" evidence="2">
    <location>
        <begin position="1"/>
        <end position="146"/>
    </location>
</feature>
<dbReference type="CDD" id="cd00293">
    <property type="entry name" value="USP-like"/>
    <property type="match status" value="1"/>
</dbReference>
<reference evidence="3" key="1">
    <citation type="submission" date="2016-01" db="EMBL/GenBank/DDBJ databases">
        <authorList>
            <person name="Peeters C."/>
        </authorList>
    </citation>
    <scope>NUCLEOTIDE SEQUENCE [LARGE SCALE GENOMIC DNA]</scope>
    <source>
        <strain evidence="3">LMG 22934</strain>
    </source>
</reference>
<evidence type="ECO:0000313" key="4">
    <source>
        <dbReference type="Proteomes" id="UP000054977"/>
    </source>
</evidence>
<dbReference type="InterPro" id="IPR006015">
    <property type="entry name" value="Universal_stress_UspA"/>
</dbReference>
<dbReference type="AlphaFoldDB" id="A0A158INA3"/>
<dbReference type="STRING" id="326474.AWB65_05084"/>
<dbReference type="Proteomes" id="UP000054977">
    <property type="component" value="Unassembled WGS sequence"/>
</dbReference>